<sequence length="53" mass="6117">MLTGCATHGCTGNACKRPDSNNRELVIWWPPDMREGLDDRDHERDYTVVQLKD</sequence>
<evidence type="ECO:0000313" key="2">
    <source>
        <dbReference type="Proteomes" id="UP000247480"/>
    </source>
</evidence>
<dbReference type="AlphaFoldDB" id="A0A2V0QPX9"/>
<dbReference type="InterPro" id="IPR048207">
    <property type="entry name" value="HprT-like"/>
</dbReference>
<protein>
    <submittedName>
        <fullName evidence="1">GTPase involved in cell partioning and DNA repair</fullName>
    </submittedName>
</protein>
<dbReference type="Proteomes" id="UP000247480">
    <property type="component" value="Unassembled WGS sequence"/>
</dbReference>
<reference evidence="1 2" key="1">
    <citation type="submission" date="2018-04" db="EMBL/GenBank/DDBJ databases">
        <title>Draft genome sequence of Pseudomonas syringae pv. actinidiae biovar 1 strains isolated from kiwifruit in Kagawa prefecture.</title>
        <authorList>
            <person name="Tabuchi M."/>
            <person name="Saito M."/>
            <person name="Fujiwara S."/>
            <person name="Sasa N."/>
            <person name="Akimitsu K."/>
            <person name="Gomi K."/>
            <person name="Konishi-Sugita S."/>
            <person name="Hamano K."/>
            <person name="Kataoka I."/>
        </authorList>
    </citation>
    <scope>NUCLEOTIDE SEQUENCE [LARGE SCALE GENOMIC DNA]</scope>
    <source>
        <strain evidence="1 2">MAFF212206</strain>
    </source>
</reference>
<name>A0A2V0QPX9_PSESF</name>
<evidence type="ECO:0000313" key="1">
    <source>
        <dbReference type="EMBL" id="GBH12295.1"/>
    </source>
</evidence>
<dbReference type="NCBIfam" id="NF041532">
    <property type="entry name" value="HprT"/>
    <property type="match status" value="1"/>
</dbReference>
<dbReference type="EMBL" id="BGJZ01000305">
    <property type="protein sequence ID" value="GBH12295.1"/>
    <property type="molecule type" value="Genomic_DNA"/>
</dbReference>
<gene>
    <name evidence="1" type="ORF">KPSA1_05760</name>
</gene>
<organism evidence="1 2">
    <name type="scientific">Pseudomonas syringae pv. actinidiae</name>
    <dbReference type="NCBI Taxonomy" id="103796"/>
    <lineage>
        <taxon>Bacteria</taxon>
        <taxon>Pseudomonadati</taxon>
        <taxon>Pseudomonadota</taxon>
        <taxon>Gammaproteobacteria</taxon>
        <taxon>Pseudomonadales</taxon>
        <taxon>Pseudomonadaceae</taxon>
        <taxon>Pseudomonas</taxon>
        <taxon>Pseudomonas syringae</taxon>
    </lineage>
</organism>
<comment type="caution">
    <text evidence="1">The sequence shown here is derived from an EMBL/GenBank/DDBJ whole genome shotgun (WGS) entry which is preliminary data.</text>
</comment>
<proteinExistence type="predicted"/>
<accession>A0A2V0QPX9</accession>